<dbReference type="GO" id="GO:0016301">
    <property type="term" value="F:kinase activity"/>
    <property type="evidence" value="ECO:0007669"/>
    <property type="project" value="UniProtKB-KW"/>
</dbReference>
<dbReference type="RefSeq" id="WP_211537679.1">
    <property type="nucleotide sequence ID" value="NZ_JAGSSV010000042.1"/>
</dbReference>
<protein>
    <submittedName>
        <fullName evidence="3">Nucleoside diphosphate kinase regulator</fullName>
    </submittedName>
</protein>
<dbReference type="Pfam" id="PF14760">
    <property type="entry name" value="Rnk_N"/>
    <property type="match status" value="1"/>
</dbReference>
<proteinExistence type="predicted"/>
<dbReference type="InterPro" id="IPR023459">
    <property type="entry name" value="Tscrpt_elong_fac_GreA/B_fam"/>
</dbReference>
<keyword evidence="3" id="KW-0418">Kinase</keyword>
<gene>
    <name evidence="3" type="primary">rnk</name>
    <name evidence="3" type="ORF">J9B83_15355</name>
</gene>
<dbReference type="PANTHER" id="PTHR30437:SF5">
    <property type="entry name" value="REGULATOR OF NUCLEOSIDE DIPHOSPHATE KINASE"/>
    <property type="match status" value="1"/>
</dbReference>
<dbReference type="Gene3D" id="1.10.286.20">
    <property type="match status" value="1"/>
</dbReference>
<comment type="caution">
    <text evidence="3">The sequence shown here is derived from an EMBL/GenBank/DDBJ whole genome shotgun (WGS) entry which is preliminary data.</text>
</comment>
<evidence type="ECO:0000313" key="4">
    <source>
        <dbReference type="Proteomes" id="UP000679722"/>
    </source>
</evidence>
<reference evidence="3 4" key="1">
    <citation type="submission" date="2021-04" db="EMBL/GenBank/DDBJ databases">
        <authorList>
            <person name="Sun C."/>
        </authorList>
    </citation>
    <scope>NUCLEOTIDE SEQUENCE [LARGE SCALE GENOMIC DNA]</scope>
    <source>
        <strain evidence="3 4">A79</strain>
    </source>
</reference>
<evidence type="ECO:0000313" key="3">
    <source>
        <dbReference type="EMBL" id="MBR7890273.1"/>
    </source>
</evidence>
<reference evidence="4" key="2">
    <citation type="submission" date="2023-07" db="EMBL/GenBank/DDBJ databases">
        <title>Marinomonas vulgaris A79, complete genome.</title>
        <authorList>
            <person name="Ying J.-J."/>
        </authorList>
    </citation>
    <scope>NUCLEOTIDE SEQUENCE [LARGE SCALE GENOMIC DNA]</scope>
    <source>
        <strain evidence="4">A79</strain>
    </source>
</reference>
<keyword evidence="4" id="KW-1185">Reference proteome</keyword>
<dbReference type="InterPro" id="IPR001437">
    <property type="entry name" value="Tscrpt_elong_fac_GreA/B_C"/>
</dbReference>
<dbReference type="Gene3D" id="3.10.50.30">
    <property type="entry name" value="Transcription elongation factor, GreA/GreB, C-terminal domain"/>
    <property type="match status" value="1"/>
</dbReference>
<keyword evidence="3" id="KW-0808">Transferase</keyword>
<organism evidence="3 4">
    <name type="scientific">Marinomonas vulgaris</name>
    <dbReference type="NCBI Taxonomy" id="2823372"/>
    <lineage>
        <taxon>Bacteria</taxon>
        <taxon>Pseudomonadati</taxon>
        <taxon>Pseudomonadota</taxon>
        <taxon>Gammaproteobacteria</taxon>
        <taxon>Oceanospirillales</taxon>
        <taxon>Oceanospirillaceae</taxon>
        <taxon>Marinomonas</taxon>
    </lineage>
</organism>
<dbReference type="Proteomes" id="UP000679722">
    <property type="component" value="Unassembled WGS sequence"/>
</dbReference>
<dbReference type="EMBL" id="JAGSSV010000042">
    <property type="protein sequence ID" value="MBR7890273.1"/>
    <property type="molecule type" value="Genomic_DNA"/>
</dbReference>
<feature type="domain" description="Transcription elongation factor GreA/GreB C-terminal" evidence="1">
    <location>
        <begin position="51"/>
        <end position="126"/>
    </location>
</feature>
<evidence type="ECO:0000259" key="1">
    <source>
        <dbReference type="Pfam" id="PF01272"/>
    </source>
</evidence>
<dbReference type="InterPro" id="IPR036953">
    <property type="entry name" value="GreA/GreB_C_sf"/>
</dbReference>
<feature type="domain" description="Regulator of nucleoside diphosphate kinase N-terminal" evidence="2">
    <location>
        <begin position="5"/>
        <end position="45"/>
    </location>
</feature>
<dbReference type="PANTHER" id="PTHR30437">
    <property type="entry name" value="TRANSCRIPTION ELONGATION FACTOR GREA"/>
    <property type="match status" value="1"/>
</dbReference>
<evidence type="ECO:0000259" key="2">
    <source>
        <dbReference type="Pfam" id="PF14760"/>
    </source>
</evidence>
<accession>A0ABS5HF63</accession>
<dbReference type="NCBIfam" id="NF004396">
    <property type="entry name" value="PRK05753.1"/>
    <property type="match status" value="1"/>
</dbReference>
<dbReference type="SUPFAM" id="SSF54534">
    <property type="entry name" value="FKBP-like"/>
    <property type="match status" value="1"/>
</dbReference>
<dbReference type="InterPro" id="IPR029462">
    <property type="entry name" value="Rnk_N"/>
</dbReference>
<name>A0ABS5HF63_9GAMM</name>
<sequence>MITRPDITISSLDLKRLEDLIDSLPKADIAGVSELEEELTRATIVAPKDVPDNIITMNSTVKFIVEATNKEFELTLVYPKNMESNGTTISILAPVGSALLGLSIGDEIEWPKPGGGNLKIKIIQVTFQPERAGEYQL</sequence>
<dbReference type="Pfam" id="PF01272">
    <property type="entry name" value="GreA_GreB"/>
    <property type="match status" value="1"/>
</dbReference>